<evidence type="ECO:0000313" key="3">
    <source>
        <dbReference type="Proteomes" id="UP000756346"/>
    </source>
</evidence>
<protein>
    <submittedName>
        <fullName evidence="2">Uncharacterized protein</fullName>
    </submittedName>
</protein>
<dbReference type="AlphaFoldDB" id="A0A9P9BVG3"/>
<keyword evidence="3" id="KW-1185">Reference proteome</keyword>
<feature type="region of interest" description="Disordered" evidence="1">
    <location>
        <begin position="71"/>
        <end position="93"/>
    </location>
</feature>
<sequence length="219" mass="23871">MRLETVRNAAGRCGKAESHKRGEHFSVNPRIRLYTDGHEAIAHIPGGQNLNIADFSALTFSWAGSTSCVENRGPENHAPQLDGPGAQASAFGGPQSIHDKPAFRVATWTSEVCSDLMLRSLMAKCALELSVVLKREMVHSDAATLSGSKYSSVKIESKPCRTTVASVLSSDHWVWVNSTASKPLTFLPTLSSATTLSFRFQQLILSNIVEDRDTRTTRN</sequence>
<evidence type="ECO:0000256" key="1">
    <source>
        <dbReference type="SAM" id="MobiDB-lite"/>
    </source>
</evidence>
<gene>
    <name evidence="2" type="ORF">B0I36DRAFT_343559</name>
</gene>
<comment type="caution">
    <text evidence="2">The sequence shown here is derived from an EMBL/GenBank/DDBJ whole genome shotgun (WGS) entry which is preliminary data.</text>
</comment>
<organism evidence="2 3">
    <name type="scientific">Microdochium trichocladiopsis</name>
    <dbReference type="NCBI Taxonomy" id="1682393"/>
    <lineage>
        <taxon>Eukaryota</taxon>
        <taxon>Fungi</taxon>
        <taxon>Dikarya</taxon>
        <taxon>Ascomycota</taxon>
        <taxon>Pezizomycotina</taxon>
        <taxon>Sordariomycetes</taxon>
        <taxon>Xylariomycetidae</taxon>
        <taxon>Xylariales</taxon>
        <taxon>Microdochiaceae</taxon>
        <taxon>Microdochium</taxon>
    </lineage>
</organism>
<dbReference type="GeneID" id="70185720"/>
<feature type="region of interest" description="Disordered" evidence="1">
    <location>
        <begin position="1"/>
        <end position="21"/>
    </location>
</feature>
<dbReference type="Proteomes" id="UP000756346">
    <property type="component" value="Unassembled WGS sequence"/>
</dbReference>
<proteinExistence type="predicted"/>
<name>A0A9P9BVG3_9PEZI</name>
<evidence type="ECO:0000313" key="2">
    <source>
        <dbReference type="EMBL" id="KAH7039702.1"/>
    </source>
</evidence>
<reference evidence="2" key="1">
    <citation type="journal article" date="2021" name="Nat. Commun.">
        <title>Genetic determinants of endophytism in the Arabidopsis root mycobiome.</title>
        <authorList>
            <person name="Mesny F."/>
            <person name="Miyauchi S."/>
            <person name="Thiergart T."/>
            <person name="Pickel B."/>
            <person name="Atanasova L."/>
            <person name="Karlsson M."/>
            <person name="Huettel B."/>
            <person name="Barry K.W."/>
            <person name="Haridas S."/>
            <person name="Chen C."/>
            <person name="Bauer D."/>
            <person name="Andreopoulos W."/>
            <person name="Pangilinan J."/>
            <person name="LaButti K."/>
            <person name="Riley R."/>
            <person name="Lipzen A."/>
            <person name="Clum A."/>
            <person name="Drula E."/>
            <person name="Henrissat B."/>
            <person name="Kohler A."/>
            <person name="Grigoriev I.V."/>
            <person name="Martin F.M."/>
            <person name="Hacquard S."/>
        </authorList>
    </citation>
    <scope>NUCLEOTIDE SEQUENCE</scope>
    <source>
        <strain evidence="2">MPI-CAGE-CH-0230</strain>
    </source>
</reference>
<dbReference type="RefSeq" id="XP_046017757.1">
    <property type="nucleotide sequence ID" value="XM_046156174.1"/>
</dbReference>
<accession>A0A9P9BVG3</accession>
<dbReference type="EMBL" id="JAGTJQ010000001">
    <property type="protein sequence ID" value="KAH7039702.1"/>
    <property type="molecule type" value="Genomic_DNA"/>
</dbReference>